<gene>
    <name evidence="11" type="ORF">GOP47_0007217</name>
</gene>
<dbReference type="Pfam" id="PF08276">
    <property type="entry name" value="PAN_2"/>
    <property type="match status" value="1"/>
</dbReference>
<dbReference type="SMART" id="SM00473">
    <property type="entry name" value="PAN_AP"/>
    <property type="match status" value="1"/>
</dbReference>
<dbReference type="PANTHER" id="PTHR47974">
    <property type="entry name" value="OS07G0415500 PROTEIN"/>
    <property type="match status" value="1"/>
</dbReference>
<name>A0A9D4ZJ07_ADICA</name>
<dbReference type="Gene3D" id="1.10.510.10">
    <property type="entry name" value="Transferase(Phosphotransferase) domain 1"/>
    <property type="match status" value="1"/>
</dbReference>
<dbReference type="InterPro" id="IPR000719">
    <property type="entry name" value="Prot_kinase_dom"/>
</dbReference>
<dbReference type="Gene3D" id="2.90.10.10">
    <property type="entry name" value="Bulb-type lectin domain"/>
    <property type="match status" value="1"/>
</dbReference>
<dbReference type="InterPro" id="IPR008271">
    <property type="entry name" value="Ser/Thr_kinase_AS"/>
</dbReference>
<evidence type="ECO:0000256" key="7">
    <source>
        <dbReference type="SAM" id="MobiDB-lite"/>
    </source>
</evidence>
<evidence type="ECO:0000313" key="12">
    <source>
        <dbReference type="Proteomes" id="UP000886520"/>
    </source>
</evidence>
<evidence type="ECO:0000259" key="9">
    <source>
        <dbReference type="PROSITE" id="PS50011"/>
    </source>
</evidence>
<keyword evidence="3" id="KW-0732">Signal</keyword>
<sequence>MNEVLWQQEREIMGCKLEMRQRSELLLLRRLLLLPLVCLIVLRVSPTFAKLHVVGSFFSTDDEPSAFWRSKNWDCTFGFQRVASSDAYLLALWFTNDPYQTPIWWPAISPDTSETPLVQKGALFKFSKEASLELWALNAEGIYTIVWSELGSMEKCGFAEVTDTCNLIVYDMYAKVQLWQSYSDPRDCLMLTSYGKGSLEDRARIIEKPYLLQSKQNNTSFAPGRFRVSSDYNQNLVLYAAFDQIYNGSSDTHLETEYIYMNAQLDVTKNFQIWDADGKVVFVNNGTMPKISRLTLSEDGNLVIYSWEANSWRKTWQLVDDKCKLASPCGPFAICKGGMNERVQCNCPFNTGCAELAMKAPRKFSMKSIGTLPWVTSSIKDPKRTCGSNLGVETIDCSTQLGTVKPKFSMLQVPDSDYYYNNLKQLVPDVSLEDCKDLCLQECECVAVSFKASDSGSQCTLKGNRNTRLVMNGYESIGTTLLIKLREEPPQPSNTTSTPTPTPTPTPRNTSNRPSKFFLRRVAVTWTLIGVVVVIAVTGCSWMMLKRKTSLQKDAYEDTDLNLNTACGNGRPKMFTYKEIKEATNRFRDSVGEGGHGKVYKGWIHAEEWVACCADVANGCIAHLQQEQVPRQVLVAVKVLKGVSNDNPDQSDDQNLPNQKHADEGEKQFKAEVSTLGNIHHVNLVSLLGYCATRRTRGNHSGQRILVYEYMENGSLDKYLTMPAILQEDYLPWRVRYSIALDTARGIAYLHHDCDPPIIHCDIKPQNVLLDKNFRAKVADFGLAYVLKEQQSHLTITGVHGTRGYLAPEWLHSGEVTSKIDVYSYGMLLLELVFAGEHAESAPGVIVNRSTLLHSAMQTVSVAAAQANDTSNDAMAPPSQGDSVAASKAIVVEGSLCDLVASNESLNMDESRTDLFPCNDVDIESRELCKDGIEPPADEIEEKLRLIKIGLWCVQYAPTMRPSMSTVVQLLQGTITVANPPNPQPPPPTHTSLCSLDVLESTSLDVSEKSHLLFPHFENIKL</sequence>
<dbReference type="GO" id="GO:0005524">
    <property type="term" value="F:ATP binding"/>
    <property type="evidence" value="ECO:0007669"/>
    <property type="project" value="InterPro"/>
</dbReference>
<dbReference type="OrthoDB" id="626167at2759"/>
<dbReference type="Pfam" id="PF00069">
    <property type="entry name" value="Pkinase"/>
    <property type="match status" value="1"/>
</dbReference>
<feature type="domain" description="Apple" evidence="10">
    <location>
        <begin position="397"/>
        <end position="486"/>
    </location>
</feature>
<evidence type="ECO:0000256" key="8">
    <source>
        <dbReference type="SAM" id="Phobius"/>
    </source>
</evidence>
<accession>A0A9D4ZJ07</accession>
<dbReference type="PROSITE" id="PS00108">
    <property type="entry name" value="PROTEIN_KINASE_ST"/>
    <property type="match status" value="1"/>
</dbReference>
<evidence type="ECO:0000256" key="2">
    <source>
        <dbReference type="ARBA" id="ARBA00022692"/>
    </source>
</evidence>
<dbReference type="PROSITE" id="PS50948">
    <property type="entry name" value="PAN"/>
    <property type="match status" value="1"/>
</dbReference>
<protein>
    <recommendedName>
        <fullName evidence="13">Receptor-like serine/threonine-protein kinase</fullName>
    </recommendedName>
</protein>
<dbReference type="InterPro" id="IPR011009">
    <property type="entry name" value="Kinase-like_dom_sf"/>
</dbReference>
<dbReference type="GO" id="GO:0048544">
    <property type="term" value="P:recognition of pollen"/>
    <property type="evidence" value="ECO:0007669"/>
    <property type="project" value="InterPro"/>
</dbReference>
<dbReference type="EMBL" id="JABFUD020000007">
    <property type="protein sequence ID" value="KAI5077393.1"/>
    <property type="molecule type" value="Genomic_DNA"/>
</dbReference>
<dbReference type="Proteomes" id="UP000886520">
    <property type="component" value="Chromosome 7"/>
</dbReference>
<dbReference type="InterPro" id="IPR000858">
    <property type="entry name" value="S_locus_glycoprot_dom"/>
</dbReference>
<evidence type="ECO:0000256" key="5">
    <source>
        <dbReference type="ARBA" id="ARBA00023136"/>
    </source>
</evidence>
<feature type="region of interest" description="Disordered" evidence="7">
    <location>
        <begin position="486"/>
        <end position="513"/>
    </location>
</feature>
<dbReference type="PROSITE" id="PS50011">
    <property type="entry name" value="PROTEIN_KINASE_DOM"/>
    <property type="match status" value="1"/>
</dbReference>
<evidence type="ECO:0000256" key="6">
    <source>
        <dbReference type="ARBA" id="ARBA00023157"/>
    </source>
</evidence>
<keyword evidence="4 8" id="KW-1133">Transmembrane helix</keyword>
<feature type="transmembrane region" description="Helical" evidence="8">
    <location>
        <begin position="523"/>
        <end position="545"/>
    </location>
</feature>
<dbReference type="Gene3D" id="3.50.4.10">
    <property type="entry name" value="Hepatocyte Growth Factor"/>
    <property type="match status" value="1"/>
</dbReference>
<proteinExistence type="predicted"/>
<dbReference type="Pfam" id="PF00954">
    <property type="entry name" value="S_locus_glycop"/>
    <property type="match status" value="1"/>
</dbReference>
<evidence type="ECO:0000256" key="3">
    <source>
        <dbReference type="ARBA" id="ARBA00022729"/>
    </source>
</evidence>
<dbReference type="PANTHER" id="PTHR47974:SF9">
    <property type="entry name" value="RECEPTOR-LIKE SERINE_THREONINE-PROTEIN KINASE"/>
    <property type="match status" value="1"/>
</dbReference>
<feature type="domain" description="Protein kinase" evidence="9">
    <location>
        <begin position="585"/>
        <end position="975"/>
    </location>
</feature>
<comment type="subcellular location">
    <subcellularLocation>
        <location evidence="1">Membrane</location>
        <topology evidence="1">Single-pass membrane protein</topology>
    </subcellularLocation>
</comment>
<dbReference type="SUPFAM" id="SSF56112">
    <property type="entry name" value="Protein kinase-like (PK-like)"/>
    <property type="match status" value="1"/>
</dbReference>
<dbReference type="SUPFAM" id="SSF51110">
    <property type="entry name" value="alpha-D-mannose-specific plant lectins"/>
    <property type="match status" value="1"/>
</dbReference>
<evidence type="ECO:0008006" key="13">
    <source>
        <dbReference type="Google" id="ProtNLM"/>
    </source>
</evidence>
<dbReference type="AlphaFoldDB" id="A0A9D4ZJ07"/>
<dbReference type="Gene3D" id="3.30.200.20">
    <property type="entry name" value="Phosphorylase Kinase, domain 1"/>
    <property type="match status" value="1"/>
</dbReference>
<evidence type="ECO:0000313" key="11">
    <source>
        <dbReference type="EMBL" id="KAI5077393.1"/>
    </source>
</evidence>
<dbReference type="FunFam" id="1.10.510.10:FF:001424">
    <property type="entry name" value="Protein kinase superfamily protein"/>
    <property type="match status" value="1"/>
</dbReference>
<dbReference type="GO" id="GO:0004672">
    <property type="term" value="F:protein kinase activity"/>
    <property type="evidence" value="ECO:0007669"/>
    <property type="project" value="InterPro"/>
</dbReference>
<comment type="caution">
    <text evidence="11">The sequence shown here is derived from an EMBL/GenBank/DDBJ whole genome shotgun (WGS) entry which is preliminary data.</text>
</comment>
<organism evidence="11 12">
    <name type="scientific">Adiantum capillus-veneris</name>
    <name type="common">Maidenhair fern</name>
    <dbReference type="NCBI Taxonomy" id="13818"/>
    <lineage>
        <taxon>Eukaryota</taxon>
        <taxon>Viridiplantae</taxon>
        <taxon>Streptophyta</taxon>
        <taxon>Embryophyta</taxon>
        <taxon>Tracheophyta</taxon>
        <taxon>Polypodiopsida</taxon>
        <taxon>Polypodiidae</taxon>
        <taxon>Polypodiales</taxon>
        <taxon>Pteridineae</taxon>
        <taxon>Pteridaceae</taxon>
        <taxon>Vittarioideae</taxon>
        <taxon>Adiantum</taxon>
    </lineage>
</organism>
<reference evidence="11" key="1">
    <citation type="submission" date="2021-01" db="EMBL/GenBank/DDBJ databases">
        <title>Adiantum capillus-veneris genome.</title>
        <authorList>
            <person name="Fang Y."/>
            <person name="Liao Q."/>
        </authorList>
    </citation>
    <scope>NUCLEOTIDE SEQUENCE</scope>
    <source>
        <strain evidence="11">H3</strain>
        <tissue evidence="11">Leaf</tissue>
    </source>
</reference>
<keyword evidence="2 8" id="KW-0812">Transmembrane</keyword>
<keyword evidence="12" id="KW-1185">Reference proteome</keyword>
<evidence type="ECO:0000256" key="1">
    <source>
        <dbReference type="ARBA" id="ARBA00004167"/>
    </source>
</evidence>
<keyword evidence="5 8" id="KW-0472">Membrane</keyword>
<dbReference type="SMART" id="SM00220">
    <property type="entry name" value="S_TKc"/>
    <property type="match status" value="1"/>
</dbReference>
<keyword evidence="6" id="KW-1015">Disulfide bond</keyword>
<dbReference type="InterPro" id="IPR003609">
    <property type="entry name" value="Pan_app"/>
</dbReference>
<evidence type="ECO:0000259" key="10">
    <source>
        <dbReference type="PROSITE" id="PS50948"/>
    </source>
</evidence>
<evidence type="ECO:0000256" key="4">
    <source>
        <dbReference type="ARBA" id="ARBA00022989"/>
    </source>
</evidence>
<dbReference type="GO" id="GO:0016020">
    <property type="term" value="C:membrane"/>
    <property type="evidence" value="ECO:0007669"/>
    <property type="project" value="UniProtKB-SubCell"/>
</dbReference>
<dbReference type="InterPro" id="IPR036426">
    <property type="entry name" value="Bulb-type_lectin_dom_sf"/>
</dbReference>